<dbReference type="EMBL" id="JBITLV010000001">
    <property type="protein sequence ID" value="MFI7585611.1"/>
    <property type="molecule type" value="Genomic_DNA"/>
</dbReference>
<evidence type="ECO:0000259" key="1">
    <source>
        <dbReference type="Pfam" id="PF13601"/>
    </source>
</evidence>
<dbReference type="PANTHER" id="PTHR37318:SF1">
    <property type="entry name" value="BSL7504 PROTEIN"/>
    <property type="match status" value="1"/>
</dbReference>
<gene>
    <name evidence="2" type="ORF">ACIB24_00885</name>
</gene>
<comment type="caution">
    <text evidence="2">The sequence shown here is derived from an EMBL/GenBank/DDBJ whole genome shotgun (WGS) entry which is preliminary data.</text>
</comment>
<evidence type="ECO:0000313" key="3">
    <source>
        <dbReference type="Proteomes" id="UP001612915"/>
    </source>
</evidence>
<dbReference type="InterPro" id="IPR036388">
    <property type="entry name" value="WH-like_DNA-bd_sf"/>
</dbReference>
<proteinExistence type="predicted"/>
<protein>
    <submittedName>
        <fullName evidence="2">Winged helix-turn-helix domain-containing protein</fullName>
    </submittedName>
</protein>
<reference evidence="2 3" key="1">
    <citation type="submission" date="2024-10" db="EMBL/GenBank/DDBJ databases">
        <title>The Natural Products Discovery Center: Release of the First 8490 Sequenced Strains for Exploring Actinobacteria Biosynthetic Diversity.</title>
        <authorList>
            <person name="Kalkreuter E."/>
            <person name="Kautsar S.A."/>
            <person name="Yang D."/>
            <person name="Bader C.D."/>
            <person name="Teijaro C.N."/>
            <person name="Fluegel L."/>
            <person name="Davis C.M."/>
            <person name="Simpson J.R."/>
            <person name="Lauterbach L."/>
            <person name="Steele A.D."/>
            <person name="Gui C."/>
            <person name="Meng S."/>
            <person name="Li G."/>
            <person name="Viehrig K."/>
            <person name="Ye F."/>
            <person name="Su P."/>
            <person name="Kiefer A.F."/>
            <person name="Nichols A."/>
            <person name="Cepeda A.J."/>
            <person name="Yan W."/>
            <person name="Fan B."/>
            <person name="Jiang Y."/>
            <person name="Adhikari A."/>
            <person name="Zheng C.-J."/>
            <person name="Schuster L."/>
            <person name="Cowan T.M."/>
            <person name="Smanski M.J."/>
            <person name="Chevrette M.G."/>
            <person name="De Carvalho L.P.S."/>
            <person name="Shen B."/>
        </authorList>
    </citation>
    <scope>NUCLEOTIDE SEQUENCE [LARGE SCALE GENOMIC DNA]</scope>
    <source>
        <strain evidence="2 3">NPDC049639</strain>
    </source>
</reference>
<dbReference type="InterPro" id="IPR036390">
    <property type="entry name" value="WH_DNA-bd_sf"/>
</dbReference>
<feature type="domain" description="Winged helix DNA-binding" evidence="1">
    <location>
        <begin position="23"/>
        <end position="100"/>
    </location>
</feature>
<evidence type="ECO:0000313" key="2">
    <source>
        <dbReference type="EMBL" id="MFI7585611.1"/>
    </source>
</evidence>
<keyword evidence="3" id="KW-1185">Reference proteome</keyword>
<accession>A0ABW8AGY3</accession>
<dbReference type="Proteomes" id="UP001612915">
    <property type="component" value="Unassembled WGS sequence"/>
</dbReference>
<dbReference type="RefSeq" id="WP_398273791.1">
    <property type="nucleotide sequence ID" value="NZ_JBITLV010000001.1"/>
</dbReference>
<dbReference type="SUPFAM" id="SSF46785">
    <property type="entry name" value="Winged helix' DNA-binding domain"/>
    <property type="match status" value="1"/>
</dbReference>
<name>A0ABW8AGY3_9ACTN</name>
<dbReference type="InterPro" id="IPR027395">
    <property type="entry name" value="WH_DNA-bd_dom"/>
</dbReference>
<dbReference type="Pfam" id="PF13601">
    <property type="entry name" value="HTH_34"/>
    <property type="match status" value="1"/>
</dbReference>
<dbReference type="Gene3D" id="1.10.10.10">
    <property type="entry name" value="Winged helix-like DNA-binding domain superfamily/Winged helix DNA-binding domain"/>
    <property type="match status" value="1"/>
</dbReference>
<dbReference type="PANTHER" id="PTHR37318">
    <property type="entry name" value="BSL7504 PROTEIN"/>
    <property type="match status" value="1"/>
</dbReference>
<sequence>MTENPTVGARRPTIDAFLHQPARLSLMALLAPAEWVDFGFLRDSLETTDSALSKQVAALEDVGYVELRKESRPRRRTVIRMSDAGRAAFAAYIDTLERIVAEVRGGPPV</sequence>
<organism evidence="2 3">
    <name type="scientific">Spongisporangium articulatum</name>
    <dbReference type="NCBI Taxonomy" id="3362603"/>
    <lineage>
        <taxon>Bacteria</taxon>
        <taxon>Bacillati</taxon>
        <taxon>Actinomycetota</taxon>
        <taxon>Actinomycetes</taxon>
        <taxon>Kineosporiales</taxon>
        <taxon>Kineosporiaceae</taxon>
        <taxon>Spongisporangium</taxon>
    </lineage>
</organism>